<dbReference type="SUPFAM" id="SSF55307">
    <property type="entry name" value="Tubulin C-terminal domain-like"/>
    <property type="match status" value="1"/>
</dbReference>
<evidence type="ECO:0008006" key="10">
    <source>
        <dbReference type="Google" id="ProtNLM"/>
    </source>
</evidence>
<keyword evidence="9" id="KW-1185">Reference proteome</keyword>
<dbReference type="PRINTS" id="PR01519">
    <property type="entry name" value="EPSLNTUBULIN"/>
</dbReference>
<dbReference type="InterPro" id="IPR008280">
    <property type="entry name" value="Tub_FtsZ_C"/>
</dbReference>
<evidence type="ECO:0000259" key="6">
    <source>
        <dbReference type="SMART" id="SM00864"/>
    </source>
</evidence>
<comment type="caution">
    <text evidence="8">The sequence shown here is derived from an EMBL/GenBank/DDBJ whole genome shotgun (WGS) entry which is preliminary data.</text>
</comment>
<evidence type="ECO:0000313" key="8">
    <source>
        <dbReference type="EMBL" id="KAJ4427720.1"/>
    </source>
</evidence>
<dbReference type="InterPro" id="IPR023123">
    <property type="entry name" value="Tubulin_C"/>
</dbReference>
<dbReference type="Gene3D" id="1.10.287.600">
    <property type="entry name" value="Helix hairpin bin"/>
    <property type="match status" value="1"/>
</dbReference>
<dbReference type="InterPro" id="IPR018316">
    <property type="entry name" value="Tubulin/FtsZ_2-layer-sand-dom"/>
</dbReference>
<sequence>LLLFNGNVSSAVGQCGNQIGSAFWPLVLQEHGIETQRKCHSKQLQRRSTQTQKRLFDAFHSFFWNPDGTSETDFKTLADLESANIKARAVCIDMEDSVVAHFRTGQFRNLFDDTCLLTNYPGSGNNWAEGFYAHGGEYQERILNLLQRSAERCDRLHGFLCLFSLGGGTGSGLGSATIEILADNFPYVGRFVNCVYPAENEDVITAPYNVTLATKKLTEHASCVFPVDNKALLDICSRLKSSKSMQGVARYIASCKPFQDMNSIVVNMLLHLTSGSRFPGALNVDMNDLYTNMVPFPRLHYICSSLSPLLFSPAGSCSSQWTKVKQDDLFTSAWSRDNQLLRVDPLGGVITGAAVLGRGLLSVSDMHRNINKFQNKMRFVPWSCGDAIKIGICSVPPPGHSASLLSLVNTTNISSLFSRVAQKFNTLYRRKAHAHHYMQVPGFSEEDFTSSLESLYEVEEGYNKLIQTKTQTVPRLEVL</sequence>
<evidence type="ECO:0000313" key="9">
    <source>
        <dbReference type="Proteomes" id="UP001148838"/>
    </source>
</evidence>
<evidence type="ECO:0000256" key="1">
    <source>
        <dbReference type="ARBA" id="ARBA00009636"/>
    </source>
</evidence>
<evidence type="ECO:0000256" key="3">
    <source>
        <dbReference type="ARBA" id="ARBA00022741"/>
    </source>
</evidence>
<dbReference type="InterPro" id="IPR003008">
    <property type="entry name" value="Tubulin_FtsZ_GTPase"/>
</dbReference>
<protein>
    <recommendedName>
        <fullName evidence="10">Tubulin epsilon chain</fullName>
    </recommendedName>
</protein>
<dbReference type="PANTHER" id="PTHR11588">
    <property type="entry name" value="TUBULIN"/>
    <property type="match status" value="1"/>
</dbReference>
<dbReference type="SMART" id="SM00865">
    <property type="entry name" value="Tubulin_C"/>
    <property type="match status" value="1"/>
</dbReference>
<evidence type="ECO:0000256" key="4">
    <source>
        <dbReference type="ARBA" id="ARBA00023134"/>
    </source>
</evidence>
<evidence type="ECO:0000259" key="7">
    <source>
        <dbReference type="SMART" id="SM00865"/>
    </source>
</evidence>
<feature type="domain" description="Tubulin/FtsZ 2-layer sandwich" evidence="7">
    <location>
        <begin position="282"/>
        <end position="422"/>
    </location>
</feature>
<evidence type="ECO:0000256" key="2">
    <source>
        <dbReference type="ARBA" id="ARBA00022701"/>
    </source>
</evidence>
<accession>A0ABQ8S1D7</accession>
<evidence type="ECO:0000256" key="5">
    <source>
        <dbReference type="RuleBase" id="RU000352"/>
    </source>
</evidence>
<organism evidence="8 9">
    <name type="scientific">Periplaneta americana</name>
    <name type="common">American cockroach</name>
    <name type="synonym">Blatta americana</name>
    <dbReference type="NCBI Taxonomy" id="6978"/>
    <lineage>
        <taxon>Eukaryota</taxon>
        <taxon>Metazoa</taxon>
        <taxon>Ecdysozoa</taxon>
        <taxon>Arthropoda</taxon>
        <taxon>Hexapoda</taxon>
        <taxon>Insecta</taxon>
        <taxon>Pterygota</taxon>
        <taxon>Neoptera</taxon>
        <taxon>Polyneoptera</taxon>
        <taxon>Dictyoptera</taxon>
        <taxon>Blattodea</taxon>
        <taxon>Blattoidea</taxon>
        <taxon>Blattidae</taxon>
        <taxon>Blattinae</taxon>
        <taxon>Periplaneta</taxon>
    </lineage>
</organism>
<dbReference type="InterPro" id="IPR017975">
    <property type="entry name" value="Tubulin_CS"/>
</dbReference>
<dbReference type="PRINTS" id="PR01161">
    <property type="entry name" value="TUBULIN"/>
</dbReference>
<comment type="similarity">
    <text evidence="1 5">Belongs to the tubulin family.</text>
</comment>
<dbReference type="InterPro" id="IPR004057">
    <property type="entry name" value="Epsilon_tubulin"/>
</dbReference>
<dbReference type="Pfam" id="PF03953">
    <property type="entry name" value="Tubulin_C"/>
    <property type="match status" value="1"/>
</dbReference>
<keyword evidence="3 5" id="KW-0547">Nucleotide-binding</keyword>
<name>A0ABQ8S1D7_PERAM</name>
<dbReference type="InterPro" id="IPR000217">
    <property type="entry name" value="Tubulin"/>
</dbReference>
<proteinExistence type="inferred from homology"/>
<dbReference type="SMART" id="SM00864">
    <property type="entry name" value="Tubulin"/>
    <property type="match status" value="1"/>
</dbReference>
<reference evidence="8 9" key="1">
    <citation type="journal article" date="2022" name="Allergy">
        <title>Genome assembly and annotation of Periplaneta americana reveal a comprehensive cockroach allergen profile.</title>
        <authorList>
            <person name="Wang L."/>
            <person name="Xiong Q."/>
            <person name="Saelim N."/>
            <person name="Wang L."/>
            <person name="Nong W."/>
            <person name="Wan A.T."/>
            <person name="Shi M."/>
            <person name="Liu X."/>
            <person name="Cao Q."/>
            <person name="Hui J.H.L."/>
            <person name="Sookrung N."/>
            <person name="Leung T.F."/>
            <person name="Tungtrongchitr A."/>
            <person name="Tsui S.K.W."/>
        </authorList>
    </citation>
    <scope>NUCLEOTIDE SEQUENCE [LARGE SCALE GENOMIC DNA]</scope>
    <source>
        <strain evidence="8">PWHHKU_190912</strain>
    </source>
</reference>
<dbReference type="EMBL" id="JAJSOF020000038">
    <property type="protein sequence ID" value="KAJ4427720.1"/>
    <property type="molecule type" value="Genomic_DNA"/>
</dbReference>
<dbReference type="Pfam" id="PF00091">
    <property type="entry name" value="Tubulin"/>
    <property type="match status" value="1"/>
</dbReference>
<keyword evidence="4 5" id="KW-0342">GTP-binding</keyword>
<feature type="domain" description="Tubulin/FtsZ GTPase" evidence="6">
    <location>
        <begin position="74"/>
        <end position="280"/>
    </location>
</feature>
<dbReference type="Gene3D" id="3.40.50.1440">
    <property type="entry name" value="Tubulin/FtsZ, GTPase domain"/>
    <property type="match status" value="1"/>
</dbReference>
<feature type="non-terminal residue" evidence="8">
    <location>
        <position position="1"/>
    </location>
</feature>
<keyword evidence="2 5" id="KW-0493">Microtubule</keyword>
<dbReference type="PROSITE" id="PS00227">
    <property type="entry name" value="TUBULIN"/>
    <property type="match status" value="1"/>
</dbReference>
<dbReference type="InterPro" id="IPR036525">
    <property type="entry name" value="Tubulin/FtsZ_GTPase_sf"/>
</dbReference>
<gene>
    <name evidence="8" type="ORF">ANN_25372</name>
</gene>
<dbReference type="Proteomes" id="UP001148838">
    <property type="component" value="Unassembled WGS sequence"/>
</dbReference>
<dbReference type="SUPFAM" id="SSF52490">
    <property type="entry name" value="Tubulin nucleotide-binding domain-like"/>
    <property type="match status" value="1"/>
</dbReference>